<gene>
    <name evidence="1" type="ORF">SPBR_01996</name>
</gene>
<comment type="caution">
    <text evidence="1">The sequence shown here is derived from an EMBL/GenBank/DDBJ whole genome shotgun (WGS) entry which is preliminary data.</text>
</comment>
<accession>A0A0C2FKK5</accession>
<dbReference type="VEuPathDB" id="FungiDB:SPBR_01996"/>
<organism evidence="1 2">
    <name type="scientific">Sporothrix brasiliensis 5110</name>
    <dbReference type="NCBI Taxonomy" id="1398154"/>
    <lineage>
        <taxon>Eukaryota</taxon>
        <taxon>Fungi</taxon>
        <taxon>Dikarya</taxon>
        <taxon>Ascomycota</taxon>
        <taxon>Pezizomycotina</taxon>
        <taxon>Sordariomycetes</taxon>
        <taxon>Sordariomycetidae</taxon>
        <taxon>Ophiostomatales</taxon>
        <taxon>Ophiostomataceae</taxon>
        <taxon>Sporothrix</taxon>
    </lineage>
</organism>
<dbReference type="EMBL" id="AWTV01000007">
    <property type="protein sequence ID" value="KIH91618.1"/>
    <property type="molecule type" value="Genomic_DNA"/>
</dbReference>
<dbReference type="AlphaFoldDB" id="A0A0C2FKK5"/>
<dbReference type="OrthoDB" id="10484865at2759"/>
<evidence type="ECO:0000313" key="2">
    <source>
        <dbReference type="Proteomes" id="UP000031575"/>
    </source>
</evidence>
<dbReference type="RefSeq" id="XP_040619628.1">
    <property type="nucleotide sequence ID" value="XM_040760305.1"/>
</dbReference>
<dbReference type="HOGENOM" id="CLU_2051186_0_0_1"/>
<dbReference type="GeneID" id="63675226"/>
<evidence type="ECO:0000313" key="1">
    <source>
        <dbReference type="EMBL" id="KIH91618.1"/>
    </source>
</evidence>
<proteinExistence type="predicted"/>
<reference evidence="1 2" key="1">
    <citation type="journal article" date="2014" name="BMC Genomics">
        <title>Comparative genomics of the major fungal agents of human and animal Sporotrichosis: Sporothrix schenckii and Sporothrix brasiliensis.</title>
        <authorList>
            <person name="Teixeira M.M."/>
            <person name="de Almeida L.G."/>
            <person name="Kubitschek-Barreira P."/>
            <person name="Alves F.L."/>
            <person name="Kioshima E.S."/>
            <person name="Abadio A.K."/>
            <person name="Fernandes L."/>
            <person name="Derengowski L.S."/>
            <person name="Ferreira K.S."/>
            <person name="Souza R.C."/>
            <person name="Ruiz J.C."/>
            <person name="de Andrade N.C."/>
            <person name="Paes H.C."/>
            <person name="Nicola A.M."/>
            <person name="Albuquerque P."/>
            <person name="Gerber A.L."/>
            <person name="Martins V.P."/>
            <person name="Peconick L.D."/>
            <person name="Neto A.V."/>
            <person name="Chaucanez C.B."/>
            <person name="Silva P.A."/>
            <person name="Cunha O.L."/>
            <person name="de Oliveira F.F."/>
            <person name="dos Santos T.C."/>
            <person name="Barros A.L."/>
            <person name="Soares M.A."/>
            <person name="de Oliveira L.M."/>
            <person name="Marini M.M."/>
            <person name="Villalobos-Duno H."/>
            <person name="Cunha M.M."/>
            <person name="de Hoog S."/>
            <person name="da Silveira J.F."/>
            <person name="Henrissat B."/>
            <person name="Nino-Vega G.A."/>
            <person name="Cisalpino P.S."/>
            <person name="Mora-Montes H.M."/>
            <person name="Almeida S.R."/>
            <person name="Stajich J.E."/>
            <person name="Lopes-Bezerra L.M."/>
            <person name="Vasconcelos A.T."/>
            <person name="Felipe M.S."/>
        </authorList>
    </citation>
    <scope>NUCLEOTIDE SEQUENCE [LARGE SCALE GENOMIC DNA]</scope>
    <source>
        <strain evidence="1 2">5110</strain>
    </source>
</reference>
<keyword evidence="2" id="KW-1185">Reference proteome</keyword>
<name>A0A0C2FKK5_9PEZI</name>
<protein>
    <submittedName>
        <fullName evidence="1">Uncharacterized protein</fullName>
    </submittedName>
</protein>
<dbReference type="Proteomes" id="UP000031575">
    <property type="component" value="Unassembled WGS sequence"/>
</dbReference>
<sequence>MDISNETDLHGLAGTSPGLAFQTHYQLDTISEADTSVALSSDFGSIHDTAPSSVEEQNEQYEHLVTLHEASQLALQLDDATLQMHQQELDDQHSSHRIPDPGCGLCSMSFYYAPFYSDKK</sequence>